<dbReference type="InterPro" id="IPR051010">
    <property type="entry name" value="BCAA_transport"/>
</dbReference>
<keyword evidence="2 3" id="KW-0732">Signal</keyword>
<comment type="caution">
    <text evidence="5">The sequence shown here is derived from an EMBL/GenBank/DDBJ whole genome shotgun (WGS) entry which is preliminary data.</text>
</comment>
<dbReference type="InterPro" id="IPR028082">
    <property type="entry name" value="Peripla_BP_I"/>
</dbReference>
<evidence type="ECO:0000256" key="3">
    <source>
        <dbReference type="SAM" id="SignalP"/>
    </source>
</evidence>
<feature type="chain" id="PRO_5021500457" evidence="3">
    <location>
        <begin position="20"/>
        <end position="396"/>
    </location>
</feature>
<evidence type="ECO:0000259" key="4">
    <source>
        <dbReference type="Pfam" id="PF13458"/>
    </source>
</evidence>
<sequence length="396" mass="42464">MLRKLLMAAAITAASAAHAQETVKIGLMEDFSGIFADIAGKGSALAARLAIEDAGGTVLGRKVELVTADHQNKPDVASAIVTEWIKVKKFDLVTGVSASAASIAVRQLTRDNGVIDIMSSGGSVDLSNKACSPTGFHWSWDSYMLAKSTGEAVVKDGGKDWFFLATDTPFGAASQRDTTAMVEAAGGKVVGSVKVRQGLPDMSSFLLQAQGSGAKVVGLAIAGSDFINAVRQASEFGLTKNQSLAALVAFITDVHSLGLKSAQGMYVSEPFYWDLNEDTRKWSRRFYQQHKAMPTTIQAGIYSAVFHYLKAVKAAGTTDPKAVTAKIRELPVKDFWTVNAKVREDGRVLRPVHLFKVKTPAESKEPWDYYKLVSTLPADAAARPLAATECPFVTKR</sequence>
<dbReference type="PANTHER" id="PTHR30483">
    <property type="entry name" value="LEUCINE-SPECIFIC-BINDING PROTEIN"/>
    <property type="match status" value="1"/>
</dbReference>
<evidence type="ECO:0000313" key="6">
    <source>
        <dbReference type="Proteomes" id="UP000298180"/>
    </source>
</evidence>
<evidence type="ECO:0000256" key="1">
    <source>
        <dbReference type="ARBA" id="ARBA00010062"/>
    </source>
</evidence>
<dbReference type="EMBL" id="SMLM01000002">
    <property type="protein sequence ID" value="TFZ02935.1"/>
    <property type="molecule type" value="Genomic_DNA"/>
</dbReference>
<evidence type="ECO:0000256" key="2">
    <source>
        <dbReference type="ARBA" id="ARBA00022729"/>
    </source>
</evidence>
<comment type="similarity">
    <text evidence="1">Belongs to the leucine-binding protein family.</text>
</comment>
<dbReference type="Gene3D" id="3.40.50.2300">
    <property type="match status" value="2"/>
</dbReference>
<dbReference type="AlphaFoldDB" id="A0A4Z0BY36"/>
<reference evidence="5 6" key="1">
    <citation type="submission" date="2019-03" db="EMBL/GenBank/DDBJ databases">
        <title>Ramlibacter henchirensis DSM 14656, whole genome shotgun sequence.</title>
        <authorList>
            <person name="Zhang X."/>
            <person name="Feng G."/>
            <person name="Zhu H."/>
        </authorList>
    </citation>
    <scope>NUCLEOTIDE SEQUENCE [LARGE SCALE GENOMIC DNA]</scope>
    <source>
        <strain evidence="5 6">DSM 14656</strain>
    </source>
</reference>
<accession>A0A4Z0BY36</accession>
<feature type="signal peptide" evidence="3">
    <location>
        <begin position="1"/>
        <end position="19"/>
    </location>
</feature>
<organism evidence="5 6">
    <name type="scientific">Ramlibacter henchirensis</name>
    <dbReference type="NCBI Taxonomy" id="204072"/>
    <lineage>
        <taxon>Bacteria</taxon>
        <taxon>Pseudomonadati</taxon>
        <taxon>Pseudomonadota</taxon>
        <taxon>Betaproteobacteria</taxon>
        <taxon>Burkholderiales</taxon>
        <taxon>Comamonadaceae</taxon>
        <taxon>Ramlibacter</taxon>
    </lineage>
</organism>
<dbReference type="Pfam" id="PF13458">
    <property type="entry name" value="Peripla_BP_6"/>
    <property type="match status" value="1"/>
</dbReference>
<name>A0A4Z0BY36_9BURK</name>
<dbReference type="OrthoDB" id="8887944at2"/>
<dbReference type="CDD" id="cd06327">
    <property type="entry name" value="PBP1_SBP-like"/>
    <property type="match status" value="1"/>
</dbReference>
<dbReference type="Proteomes" id="UP000298180">
    <property type="component" value="Unassembled WGS sequence"/>
</dbReference>
<gene>
    <name evidence="5" type="ORF">EZ313_17045</name>
</gene>
<dbReference type="PANTHER" id="PTHR30483:SF6">
    <property type="entry name" value="PERIPLASMIC BINDING PROTEIN OF ABC TRANSPORTER FOR NATURAL AMINO ACIDS"/>
    <property type="match status" value="1"/>
</dbReference>
<proteinExistence type="inferred from homology"/>
<protein>
    <submittedName>
        <fullName evidence="5">ABC transporter substrate-binding protein</fullName>
    </submittedName>
</protein>
<dbReference type="InterPro" id="IPR028081">
    <property type="entry name" value="Leu-bd"/>
</dbReference>
<feature type="domain" description="Leucine-binding protein" evidence="4">
    <location>
        <begin position="22"/>
        <end position="358"/>
    </location>
</feature>
<keyword evidence="6" id="KW-1185">Reference proteome</keyword>
<dbReference type="SUPFAM" id="SSF53822">
    <property type="entry name" value="Periplasmic binding protein-like I"/>
    <property type="match status" value="1"/>
</dbReference>
<dbReference type="RefSeq" id="WP_135264460.1">
    <property type="nucleotide sequence ID" value="NZ_SMLM01000002.1"/>
</dbReference>
<evidence type="ECO:0000313" key="5">
    <source>
        <dbReference type="EMBL" id="TFZ02935.1"/>
    </source>
</evidence>